<keyword evidence="4" id="KW-0378">Hydrolase</keyword>
<name>A0A1H6WDX3_9FIRM</name>
<keyword evidence="11" id="KW-1185">Reference proteome</keyword>
<evidence type="ECO:0000256" key="4">
    <source>
        <dbReference type="ARBA" id="ARBA00022801"/>
    </source>
</evidence>
<gene>
    <name evidence="10" type="ORF">SAMN04487834_10652</name>
</gene>
<evidence type="ECO:0000256" key="1">
    <source>
        <dbReference type="ARBA" id="ARBA00022722"/>
    </source>
</evidence>
<dbReference type="EMBL" id="FNYK01000065">
    <property type="protein sequence ID" value="SEJ15221.1"/>
    <property type="molecule type" value="Genomic_DNA"/>
</dbReference>
<dbReference type="GO" id="GO:0016787">
    <property type="term" value="F:hydrolase activity"/>
    <property type="evidence" value="ECO:0007669"/>
    <property type="project" value="UniProtKB-KW"/>
</dbReference>
<dbReference type="GO" id="GO:0004520">
    <property type="term" value="F:DNA endonuclease activity"/>
    <property type="evidence" value="ECO:0007669"/>
    <property type="project" value="InterPro"/>
</dbReference>
<dbReference type="GO" id="GO:0003677">
    <property type="term" value="F:DNA binding"/>
    <property type="evidence" value="ECO:0007669"/>
    <property type="project" value="UniProtKB-KW"/>
</dbReference>
<evidence type="ECO:0000313" key="10">
    <source>
        <dbReference type="EMBL" id="SEJ15221.1"/>
    </source>
</evidence>
<dbReference type="InterPro" id="IPR019855">
    <property type="entry name" value="CRISPR-assoc_Cas1_NMENI"/>
</dbReference>
<dbReference type="GO" id="GO:0043571">
    <property type="term" value="P:maintenance of CRISPR repeat elements"/>
    <property type="evidence" value="ECO:0007669"/>
    <property type="project" value="InterPro"/>
</dbReference>
<evidence type="ECO:0000256" key="9">
    <source>
        <dbReference type="ARBA" id="ARBA00038592"/>
    </source>
</evidence>
<dbReference type="InterPro" id="IPR050646">
    <property type="entry name" value="Cas1"/>
</dbReference>
<dbReference type="Proteomes" id="UP000183028">
    <property type="component" value="Unassembled WGS sequence"/>
</dbReference>
<evidence type="ECO:0000256" key="2">
    <source>
        <dbReference type="ARBA" id="ARBA00022723"/>
    </source>
</evidence>
<keyword evidence="8" id="KW-0464">Manganese</keyword>
<keyword evidence="7" id="KW-0238">DNA-binding</keyword>
<dbReference type="InterPro" id="IPR042206">
    <property type="entry name" value="CRISPR-assoc_Cas1_C"/>
</dbReference>
<dbReference type="InterPro" id="IPR002729">
    <property type="entry name" value="CRISPR-assoc_Cas1"/>
</dbReference>
<keyword evidence="1" id="KW-0540">Nuclease</keyword>
<dbReference type="GeneID" id="54119552"/>
<dbReference type="Pfam" id="PF01867">
    <property type="entry name" value="Cas_Cas1"/>
    <property type="match status" value="1"/>
</dbReference>
<dbReference type="eggNOG" id="COG1518">
    <property type="taxonomic scope" value="Bacteria"/>
</dbReference>
<dbReference type="GO" id="GO:0051607">
    <property type="term" value="P:defense response to virus"/>
    <property type="evidence" value="ECO:0007669"/>
    <property type="project" value="UniProtKB-KW"/>
</dbReference>
<comment type="subunit">
    <text evidence="9">Homodimer, forms a heterotetramer with a Cas2 homodimer.</text>
</comment>
<evidence type="ECO:0000256" key="3">
    <source>
        <dbReference type="ARBA" id="ARBA00022759"/>
    </source>
</evidence>
<sequence>MWRSIIIYNKEKIKIKDGILNIESENNIVHFPMEDINCIVIDNLQTIITTYALKELSAYNILVILCNESHLPSSITLPLSNNYHLYKVFKMQSNLTNKSKNTLWDIITTAKIINQSVVLALCDCNESTVNRMIELSKEVYDGDAGNREGIAAKMFFRSLYGANFIRTNDTAINSALDYGYAIMRSIVARNLAASGFQLMLGLHHISETNAYNLADDLMEPLRPVVDLYVNNNIDYIVNPLTRDVRSDLVNLINKDVIYDGKIVKIRYAVEMMVKSLYTALDSHEYNKFKVPMICKTEQ</sequence>
<keyword evidence="6" id="KW-0051">Antiviral defense</keyword>
<dbReference type="OrthoDB" id="9803119at2"/>
<evidence type="ECO:0000256" key="7">
    <source>
        <dbReference type="ARBA" id="ARBA00023125"/>
    </source>
</evidence>
<dbReference type="PANTHER" id="PTHR34353:SF2">
    <property type="entry name" value="CRISPR-ASSOCIATED ENDONUCLEASE CAS1 1"/>
    <property type="match status" value="1"/>
</dbReference>
<proteinExistence type="predicted"/>
<protein>
    <submittedName>
        <fullName evidence="10">CRISP-associated protein Cas1</fullName>
    </submittedName>
</protein>
<evidence type="ECO:0000313" key="11">
    <source>
        <dbReference type="Proteomes" id="UP000183028"/>
    </source>
</evidence>
<keyword evidence="2" id="KW-0479">Metal-binding</keyword>
<evidence type="ECO:0000256" key="5">
    <source>
        <dbReference type="ARBA" id="ARBA00022842"/>
    </source>
</evidence>
<dbReference type="NCBIfam" id="TIGR03639">
    <property type="entry name" value="cas1_NMENI"/>
    <property type="match status" value="1"/>
</dbReference>
<keyword evidence="3" id="KW-0255">Endonuclease</keyword>
<dbReference type="PANTHER" id="PTHR34353">
    <property type="entry name" value="CRISPR-ASSOCIATED ENDONUCLEASE CAS1 1"/>
    <property type="match status" value="1"/>
</dbReference>
<evidence type="ECO:0000256" key="8">
    <source>
        <dbReference type="ARBA" id="ARBA00023211"/>
    </source>
</evidence>
<dbReference type="Gene3D" id="1.20.120.920">
    <property type="entry name" value="CRISPR-associated endonuclease Cas1, C-terminal domain"/>
    <property type="match status" value="1"/>
</dbReference>
<keyword evidence="5" id="KW-0460">Magnesium</keyword>
<reference evidence="11" key="1">
    <citation type="submission" date="2016-10" db="EMBL/GenBank/DDBJ databases">
        <authorList>
            <person name="Varghese N."/>
        </authorList>
    </citation>
    <scope>NUCLEOTIDE SEQUENCE [LARGE SCALE GENOMIC DNA]</scope>
    <source>
        <strain evidence="11">DSM 20406</strain>
    </source>
</reference>
<accession>A0A1H6WDX3</accession>
<dbReference type="GO" id="GO:0046872">
    <property type="term" value="F:metal ion binding"/>
    <property type="evidence" value="ECO:0007669"/>
    <property type="project" value="UniProtKB-KW"/>
</dbReference>
<dbReference type="RefSeq" id="WP_033162147.1">
    <property type="nucleotide sequence ID" value="NZ_FNYK01000065.1"/>
</dbReference>
<dbReference type="AlphaFoldDB" id="A0A1H6WDX3"/>
<organism evidence="10 11">
    <name type="scientific">Sharpea azabuensis</name>
    <dbReference type="NCBI Taxonomy" id="322505"/>
    <lineage>
        <taxon>Bacteria</taxon>
        <taxon>Bacillati</taxon>
        <taxon>Bacillota</taxon>
        <taxon>Erysipelotrichia</taxon>
        <taxon>Erysipelotrichales</taxon>
        <taxon>Coprobacillaceae</taxon>
        <taxon>Sharpea</taxon>
    </lineage>
</organism>
<evidence type="ECO:0000256" key="6">
    <source>
        <dbReference type="ARBA" id="ARBA00023118"/>
    </source>
</evidence>